<dbReference type="InterPro" id="IPR015655">
    <property type="entry name" value="PP2C"/>
</dbReference>
<dbReference type="SMART" id="SM00332">
    <property type="entry name" value="PP2Cc"/>
    <property type="match status" value="1"/>
</dbReference>
<dbReference type="Pfam" id="PF00481">
    <property type="entry name" value="PP2C"/>
    <property type="match status" value="1"/>
</dbReference>
<organism evidence="3 4">
    <name type="scientific">Genlisea aurea</name>
    <dbReference type="NCBI Taxonomy" id="192259"/>
    <lineage>
        <taxon>Eukaryota</taxon>
        <taxon>Viridiplantae</taxon>
        <taxon>Streptophyta</taxon>
        <taxon>Embryophyta</taxon>
        <taxon>Tracheophyta</taxon>
        <taxon>Spermatophyta</taxon>
        <taxon>Magnoliopsida</taxon>
        <taxon>eudicotyledons</taxon>
        <taxon>Gunneridae</taxon>
        <taxon>Pentapetalae</taxon>
        <taxon>asterids</taxon>
        <taxon>lamiids</taxon>
        <taxon>Lamiales</taxon>
        <taxon>Lentibulariaceae</taxon>
        <taxon>Genlisea</taxon>
    </lineage>
</organism>
<dbReference type="Gene3D" id="3.60.40.10">
    <property type="entry name" value="PPM-type phosphatase domain"/>
    <property type="match status" value="1"/>
</dbReference>
<reference evidence="3 4" key="1">
    <citation type="journal article" date="2013" name="BMC Genomics">
        <title>The miniature genome of a carnivorous plant Genlisea aurea contains a low number of genes and short non-coding sequences.</title>
        <authorList>
            <person name="Leushkin E.V."/>
            <person name="Sutormin R.A."/>
            <person name="Nabieva E.R."/>
            <person name="Penin A.A."/>
            <person name="Kondrashov A.S."/>
            <person name="Logacheva M.D."/>
        </authorList>
    </citation>
    <scope>NUCLEOTIDE SEQUENCE [LARGE SCALE GENOMIC DNA]</scope>
</reference>
<evidence type="ECO:0000313" key="3">
    <source>
        <dbReference type="EMBL" id="EPS59399.1"/>
    </source>
</evidence>
<dbReference type="PROSITE" id="PS51746">
    <property type="entry name" value="PPM_2"/>
    <property type="match status" value="1"/>
</dbReference>
<evidence type="ECO:0000259" key="2">
    <source>
        <dbReference type="PROSITE" id="PS51746"/>
    </source>
</evidence>
<dbReference type="GO" id="GO:0004722">
    <property type="term" value="F:protein serine/threonine phosphatase activity"/>
    <property type="evidence" value="ECO:0007669"/>
    <property type="project" value="InterPro"/>
</dbReference>
<dbReference type="EMBL" id="AUSU01008393">
    <property type="protein sequence ID" value="EPS59399.1"/>
    <property type="molecule type" value="Genomic_DNA"/>
</dbReference>
<dbReference type="PANTHER" id="PTHR13832">
    <property type="entry name" value="PROTEIN PHOSPHATASE 2C"/>
    <property type="match status" value="1"/>
</dbReference>
<dbReference type="AlphaFoldDB" id="S8BYE3"/>
<dbReference type="OrthoDB" id="420076at2759"/>
<dbReference type="CDD" id="cd00143">
    <property type="entry name" value="PP2Cc"/>
    <property type="match status" value="1"/>
</dbReference>
<comment type="caution">
    <text evidence="3">The sequence shown here is derived from an EMBL/GenBank/DDBJ whole genome shotgun (WGS) entry which is preliminary data.</text>
</comment>
<accession>S8BYE3</accession>
<feature type="domain" description="PPM-type phosphatase" evidence="2">
    <location>
        <begin position="188"/>
        <end position="524"/>
    </location>
</feature>
<evidence type="ECO:0000313" key="4">
    <source>
        <dbReference type="Proteomes" id="UP000015453"/>
    </source>
</evidence>
<dbReference type="InterPro" id="IPR001932">
    <property type="entry name" value="PPM-type_phosphatase-like_dom"/>
</dbReference>
<protein>
    <recommendedName>
        <fullName evidence="2">PPM-type phosphatase domain-containing protein</fullName>
    </recommendedName>
</protein>
<name>S8BYE3_9LAMI</name>
<feature type="region of interest" description="Disordered" evidence="1">
    <location>
        <begin position="156"/>
        <end position="181"/>
    </location>
</feature>
<proteinExistence type="predicted"/>
<keyword evidence="4" id="KW-1185">Reference proteome</keyword>
<evidence type="ECO:0000256" key="1">
    <source>
        <dbReference type="SAM" id="MobiDB-lite"/>
    </source>
</evidence>
<dbReference type="InterPro" id="IPR036457">
    <property type="entry name" value="PPM-type-like_dom_sf"/>
</dbReference>
<dbReference type="PANTHER" id="PTHR13832:SF228">
    <property type="entry name" value="PROTEIN PHOSPHATASE 2C 23-RELATED"/>
    <property type="match status" value="1"/>
</dbReference>
<gene>
    <name evidence="3" type="ORF">M569_15410</name>
</gene>
<dbReference type="Proteomes" id="UP000015453">
    <property type="component" value="Unassembled WGS sequence"/>
</dbReference>
<dbReference type="SUPFAM" id="SSF81606">
    <property type="entry name" value="PP2C-like"/>
    <property type="match status" value="1"/>
</dbReference>
<sequence length="538" mass="60353">MGIKLRHLRLCFAGDEISRRRNGVVSGVSDEGFGHSFCYVSPDPAEDAHTHQHHTFRTISGAFISANASAPLSTETFSDGSLSKASAFESSELFNSIPLQPIIPAARGSDPIERGFLSGPIQRSFLSEPLDRRRRLPKSKNRSLLRSKLKALIPKFRRSNSSGQHRNRIDGESGGATAASPCDWNGDDESFDGKNLQWAQGKAGEDTVHLVISDEHVFVAIYDGFNGPDATHFLLTNLYANVHRELRGILWTETEPHRRPAADHSRVLEAMREGLRKTEESYLDVADLMMAENPELSLMGSCVLVMVMKGADVYLMNVGDSRAIVAQQRDDSGGGFPRKKMKMRKVYEESLCNLSSRQLTMDHTTSIKEEARRIKQEHPDDPSAITNHRVKGYLKVTRAFGAGFLKHPKWNEALLETFRIDYVGTSPYVTCSPHLFHYTLLPNDAFLILSSDGLYQYFTNQEVVSKLETFMAAFPEGDPAQHLVEEVVFRTAKRAGLEFRELLDVPQGDRRKYHDDVSIIVVSFQGRIWQSHHRVPGN</sequence>